<reference evidence="10" key="1">
    <citation type="journal article" date="2019" name="Int. J. Syst. Evol. Microbiol.">
        <title>The Global Catalogue of Microorganisms (GCM) 10K type strain sequencing project: providing services to taxonomists for standard genome sequencing and annotation.</title>
        <authorList>
            <consortium name="The Broad Institute Genomics Platform"/>
            <consortium name="The Broad Institute Genome Sequencing Center for Infectious Disease"/>
            <person name="Wu L."/>
            <person name="Ma J."/>
        </authorList>
    </citation>
    <scope>NUCLEOTIDE SEQUENCE [LARGE SCALE GENOMIC DNA]</scope>
    <source>
        <strain evidence="10">JCM 18053</strain>
    </source>
</reference>
<sequence>MYWLLPLVGCTALLAGIAGRWLGVGIVVCIVATGGWVWTLGQNMPDGAILTAHPIGALLIGAALAFLNIHTALKKRDVSHVQLCLARLAVFLHFITAGVLLGALYLGGSWQRWLALAYAVLNALLVLDCLLRLVGRLYTPKRHWQTLPEPGAFFFYRLLGGEWRACLPETTARDESFDLKLAEMWMWPTVRGALPALLSTIALLVWLLSTVHELPAGHAGVRHHLGTWESRPLAPGLHFSLPWPLGSIQAVDTTRLREIVLGFRTDPGQPILWEKAHYEGEQHSLVGSGDDFLSISVPVFYRVGDAALHLRSSSDAEALLRSLAQRVLLNLTLRLPARDIMTTSRETLRQQLHRDLQAALDERQSGLVLAEVYLRDIHPPVSVAPNFQEVVSALEEKEALLHEGEAYRRDILTRTEGDAKAILITAGSSASNRLMQTEGQAHRFTAMQKSWALSKDLYQWREGFRVLDETLSGAKKAIFDESMRGDMPTHVDLRKVLNPDFVDTAAVRPQTLVPRPVKSTDAFDLDIEGYLRADQGEVPAPDFSPADADNVLKASSSMPTPPPAQTQP</sequence>
<dbReference type="InterPro" id="IPR036013">
    <property type="entry name" value="Band_7/SPFH_dom_sf"/>
</dbReference>
<feature type="transmembrane region" description="Helical" evidence="7">
    <location>
        <begin position="50"/>
        <end position="73"/>
    </location>
</feature>
<comment type="subcellular location">
    <subcellularLocation>
        <location evidence="1">Membrane</location>
        <topology evidence="1">Single-pass membrane protein</topology>
    </subcellularLocation>
</comment>
<dbReference type="SMART" id="SM00244">
    <property type="entry name" value="PHB"/>
    <property type="match status" value="1"/>
</dbReference>
<dbReference type="EMBL" id="BAABIA010000001">
    <property type="protein sequence ID" value="GAA5132866.1"/>
    <property type="molecule type" value="Genomic_DNA"/>
</dbReference>
<evidence type="ECO:0000256" key="6">
    <source>
        <dbReference type="SAM" id="MobiDB-lite"/>
    </source>
</evidence>
<proteinExistence type="inferred from homology"/>
<dbReference type="Gene3D" id="3.30.479.30">
    <property type="entry name" value="Band 7 domain"/>
    <property type="match status" value="1"/>
</dbReference>
<evidence type="ECO:0000256" key="4">
    <source>
        <dbReference type="ARBA" id="ARBA00022989"/>
    </source>
</evidence>
<comment type="similarity">
    <text evidence="2">Belongs to the band 7/mec-2 family. HflK subfamily.</text>
</comment>
<keyword evidence="3 7" id="KW-0812">Transmembrane</keyword>
<feature type="compositionally biased region" description="Pro residues" evidence="6">
    <location>
        <begin position="559"/>
        <end position="568"/>
    </location>
</feature>
<dbReference type="InterPro" id="IPR010201">
    <property type="entry name" value="HflK"/>
</dbReference>
<dbReference type="InterPro" id="IPR001107">
    <property type="entry name" value="Band_7"/>
</dbReference>
<feature type="transmembrane region" description="Helical" evidence="7">
    <location>
        <begin position="189"/>
        <end position="208"/>
    </location>
</feature>
<evidence type="ECO:0000256" key="5">
    <source>
        <dbReference type="ARBA" id="ARBA00023136"/>
    </source>
</evidence>
<evidence type="ECO:0000313" key="10">
    <source>
        <dbReference type="Proteomes" id="UP001499852"/>
    </source>
</evidence>
<dbReference type="SUPFAM" id="SSF117892">
    <property type="entry name" value="Band 7/SPFH domain"/>
    <property type="match status" value="1"/>
</dbReference>
<dbReference type="PANTHER" id="PTHR43327:SF2">
    <property type="entry name" value="MODULATOR OF FTSH PROTEASE HFLK"/>
    <property type="match status" value="1"/>
</dbReference>
<name>A0ABP9NX42_9BACT</name>
<keyword evidence="4 7" id="KW-1133">Transmembrane helix</keyword>
<evidence type="ECO:0000256" key="3">
    <source>
        <dbReference type="ARBA" id="ARBA00022692"/>
    </source>
</evidence>
<evidence type="ECO:0000259" key="8">
    <source>
        <dbReference type="SMART" id="SM00244"/>
    </source>
</evidence>
<evidence type="ECO:0000313" key="9">
    <source>
        <dbReference type="EMBL" id="GAA5132866.1"/>
    </source>
</evidence>
<gene>
    <name evidence="9" type="ORF">GCM10023213_01700</name>
</gene>
<feature type="domain" description="Band 7" evidence="8">
    <location>
        <begin position="209"/>
        <end position="391"/>
    </location>
</feature>
<dbReference type="CDD" id="cd03404">
    <property type="entry name" value="SPFH_HflK"/>
    <property type="match status" value="1"/>
</dbReference>
<evidence type="ECO:0000256" key="2">
    <source>
        <dbReference type="ARBA" id="ARBA00006971"/>
    </source>
</evidence>
<dbReference type="Pfam" id="PF01145">
    <property type="entry name" value="Band_7"/>
    <property type="match status" value="1"/>
</dbReference>
<accession>A0ABP9NX42</accession>
<dbReference type="PANTHER" id="PTHR43327">
    <property type="entry name" value="STOMATIN-LIKE PROTEIN 2, MITOCHONDRIAL"/>
    <property type="match status" value="1"/>
</dbReference>
<feature type="transmembrane region" description="Helical" evidence="7">
    <location>
        <begin position="85"/>
        <end position="107"/>
    </location>
</feature>
<feature type="transmembrane region" description="Helical" evidence="7">
    <location>
        <begin position="12"/>
        <end position="38"/>
    </location>
</feature>
<comment type="caution">
    <text evidence="9">The sequence shown here is derived from an EMBL/GenBank/DDBJ whole genome shotgun (WGS) entry which is preliminary data.</text>
</comment>
<organism evidence="9 10">
    <name type="scientific">Prosthecobacter algae</name>
    <dbReference type="NCBI Taxonomy" id="1144682"/>
    <lineage>
        <taxon>Bacteria</taxon>
        <taxon>Pseudomonadati</taxon>
        <taxon>Verrucomicrobiota</taxon>
        <taxon>Verrucomicrobiia</taxon>
        <taxon>Verrucomicrobiales</taxon>
        <taxon>Verrucomicrobiaceae</taxon>
        <taxon>Prosthecobacter</taxon>
    </lineage>
</organism>
<feature type="region of interest" description="Disordered" evidence="6">
    <location>
        <begin position="534"/>
        <end position="568"/>
    </location>
</feature>
<dbReference type="Proteomes" id="UP001499852">
    <property type="component" value="Unassembled WGS sequence"/>
</dbReference>
<dbReference type="InterPro" id="IPR050710">
    <property type="entry name" value="Band7/mec-2_domain"/>
</dbReference>
<keyword evidence="10" id="KW-1185">Reference proteome</keyword>
<evidence type="ECO:0000256" key="7">
    <source>
        <dbReference type="SAM" id="Phobius"/>
    </source>
</evidence>
<evidence type="ECO:0000256" key="1">
    <source>
        <dbReference type="ARBA" id="ARBA00004167"/>
    </source>
</evidence>
<keyword evidence="5 7" id="KW-0472">Membrane</keyword>
<feature type="transmembrane region" description="Helical" evidence="7">
    <location>
        <begin position="113"/>
        <end position="134"/>
    </location>
</feature>
<protein>
    <recommendedName>
        <fullName evidence="8">Band 7 domain-containing protein</fullName>
    </recommendedName>
</protein>